<dbReference type="EMBL" id="MSCM01000002">
    <property type="protein sequence ID" value="PQJ76488.1"/>
    <property type="molecule type" value="Genomic_DNA"/>
</dbReference>
<evidence type="ECO:0000259" key="1">
    <source>
        <dbReference type="Pfam" id="PF03432"/>
    </source>
</evidence>
<dbReference type="OrthoDB" id="1438577at2"/>
<name>A0A2S7WFT4_9FLAO</name>
<dbReference type="Pfam" id="PF03432">
    <property type="entry name" value="Relaxase"/>
    <property type="match status" value="1"/>
</dbReference>
<dbReference type="Proteomes" id="UP000239068">
    <property type="component" value="Unassembled WGS sequence"/>
</dbReference>
<organism evidence="2 3">
    <name type="scientific">Polaribacter glomeratus</name>
    <dbReference type="NCBI Taxonomy" id="102"/>
    <lineage>
        <taxon>Bacteria</taxon>
        <taxon>Pseudomonadati</taxon>
        <taxon>Bacteroidota</taxon>
        <taxon>Flavobacteriia</taxon>
        <taxon>Flavobacteriales</taxon>
        <taxon>Flavobacteriaceae</taxon>
    </lineage>
</organism>
<protein>
    <recommendedName>
        <fullName evidence="1">MobA/VirD2-like nuclease domain-containing protein</fullName>
    </recommendedName>
</protein>
<comment type="caution">
    <text evidence="2">The sequence shown here is derived from an EMBL/GenBank/DDBJ whole genome shotgun (WGS) entry which is preliminary data.</text>
</comment>
<accession>A0A2S7WFT4</accession>
<keyword evidence="3" id="KW-1185">Reference proteome</keyword>
<sequence>MQDQIGNRETLIVKRNIRGYNAERWVDLFQKNDANRLFEHKNRTVLRHEIVAFSKEDNLQLTKGKLQDIAKWYLRNRSDSLGVCGVHWEESIHLHFVISGVGLDGKSTRISRKDFKDFKIRLQNYQQSKYPELSNSVVNHLKKKK</sequence>
<proteinExistence type="predicted"/>
<gene>
    <name evidence="2" type="ORF">BTO16_11320</name>
</gene>
<evidence type="ECO:0000313" key="2">
    <source>
        <dbReference type="EMBL" id="PQJ76488.1"/>
    </source>
</evidence>
<dbReference type="RefSeq" id="WP_105021797.1">
    <property type="nucleotide sequence ID" value="NZ_MSCM01000002.1"/>
</dbReference>
<feature type="domain" description="MobA/VirD2-like nuclease" evidence="1">
    <location>
        <begin position="9"/>
        <end position="119"/>
    </location>
</feature>
<reference evidence="2 3" key="1">
    <citation type="submission" date="2016-12" db="EMBL/GenBank/DDBJ databases">
        <title>Trade-off between light-utilization and light-protection in marine flavobacteria.</title>
        <authorList>
            <person name="Kumagai Y."/>
            <person name="Yoshizawa S."/>
            <person name="Kogure K."/>
            <person name="Iwasaki W."/>
        </authorList>
    </citation>
    <scope>NUCLEOTIDE SEQUENCE [LARGE SCALE GENOMIC DNA]</scope>
    <source>
        <strain evidence="2 3">ATCC 43844</strain>
    </source>
</reference>
<dbReference type="InterPro" id="IPR005094">
    <property type="entry name" value="Endonuclease_MobA/VirD2"/>
</dbReference>
<dbReference type="AlphaFoldDB" id="A0A2S7WFT4"/>
<evidence type="ECO:0000313" key="3">
    <source>
        <dbReference type="Proteomes" id="UP000239068"/>
    </source>
</evidence>